<keyword evidence="2" id="KW-1015">Disulfide bond</keyword>
<dbReference type="PANTHER" id="PTHR11481">
    <property type="entry name" value="IMMUNOGLOBULIN FC RECEPTOR"/>
    <property type="match status" value="1"/>
</dbReference>
<dbReference type="InterPro" id="IPR043128">
    <property type="entry name" value="Rev_trsase/Diguanyl_cyclase"/>
</dbReference>
<keyword evidence="6" id="KW-1185">Reference proteome</keyword>
<evidence type="ECO:0000256" key="2">
    <source>
        <dbReference type="ARBA" id="ARBA00023157"/>
    </source>
</evidence>
<dbReference type="GO" id="GO:0009897">
    <property type="term" value="C:external side of plasma membrane"/>
    <property type="evidence" value="ECO:0007669"/>
    <property type="project" value="TreeGrafter"/>
</dbReference>
<evidence type="ECO:0000313" key="5">
    <source>
        <dbReference type="EMBL" id="TRZ06458.1"/>
    </source>
</evidence>
<dbReference type="AlphaFoldDB" id="A0A8K1FTZ0"/>
<dbReference type="Gene3D" id="3.30.70.270">
    <property type="match status" value="1"/>
</dbReference>
<dbReference type="InterPro" id="IPR036179">
    <property type="entry name" value="Ig-like_dom_sf"/>
</dbReference>
<dbReference type="InterPro" id="IPR013783">
    <property type="entry name" value="Ig-like_fold"/>
</dbReference>
<dbReference type="Pfam" id="PF13895">
    <property type="entry name" value="Ig_2"/>
    <property type="match status" value="1"/>
</dbReference>
<sequence>WLVLQVPVRPLLEGDMLHHSGDYHCRGQVYSEVSGSWVQHKLALVTVTVHAAQTTQLLVKPPWRPAVLWDRVTLTCQGLGTAGATTWYKDGQRWGQKGVNHFTVKESGTYTCDRPGTKLSPPVRVLKDPLVLQVQAQPLLEGDTLTLRCRFWRDNSVTSLNHSGQYHCRVQVTIGVSQEWHESAPVNVTVHELFTVPVLEGSPEPIEGTPLSLSCLSSPSPLQSPAPLLHLFYRDGQLVWGPQGSPHLLVPSVEVSHSGDYSCQVRSEAGAVQKSSARLHITVHTARKHQERPPPDPPAPPEEGEVLYTHVVSTKQMGGTPPLSAAVLDMLEFQDELECKAAKWYSTIDIANAFFSIPLAAEYRPQFAFTWRGLQYT</sequence>
<protein>
    <recommendedName>
        <fullName evidence="4">Ig-like domain-containing protein</fullName>
    </recommendedName>
</protein>
<dbReference type="OrthoDB" id="6151406at2759"/>
<dbReference type="InterPro" id="IPR003598">
    <property type="entry name" value="Ig_sub2"/>
</dbReference>
<dbReference type="GO" id="GO:0007166">
    <property type="term" value="P:cell surface receptor signaling pathway"/>
    <property type="evidence" value="ECO:0007669"/>
    <property type="project" value="TreeGrafter"/>
</dbReference>
<dbReference type="EMBL" id="SWJQ01002494">
    <property type="protein sequence ID" value="TRZ06458.1"/>
    <property type="molecule type" value="Genomic_DNA"/>
</dbReference>
<dbReference type="GO" id="GO:0004888">
    <property type="term" value="F:transmembrane signaling receptor activity"/>
    <property type="evidence" value="ECO:0007669"/>
    <property type="project" value="TreeGrafter"/>
</dbReference>
<evidence type="ECO:0000259" key="4">
    <source>
        <dbReference type="PROSITE" id="PS50835"/>
    </source>
</evidence>
<dbReference type="InterPro" id="IPR003599">
    <property type="entry name" value="Ig_sub"/>
</dbReference>
<dbReference type="Gene3D" id="2.60.40.10">
    <property type="entry name" value="Immunoglobulins"/>
    <property type="match status" value="2"/>
</dbReference>
<feature type="region of interest" description="Disordered" evidence="3">
    <location>
        <begin position="285"/>
        <end position="304"/>
    </location>
</feature>
<feature type="domain" description="Ig-like" evidence="4">
    <location>
        <begin position="197"/>
        <end position="280"/>
    </location>
</feature>
<dbReference type="PROSITE" id="PS50835">
    <property type="entry name" value="IG_LIKE"/>
    <property type="match status" value="2"/>
</dbReference>
<reference evidence="5" key="1">
    <citation type="submission" date="2019-04" db="EMBL/GenBank/DDBJ databases">
        <title>Genome assembly of Zosterops borbonicus 15179.</title>
        <authorList>
            <person name="Leroy T."/>
            <person name="Anselmetti Y."/>
            <person name="Tilak M.-K."/>
            <person name="Nabholz B."/>
        </authorList>
    </citation>
    <scope>NUCLEOTIDE SEQUENCE</scope>
    <source>
        <strain evidence="5">HGM_15179</strain>
        <tissue evidence="5">Muscle</tissue>
    </source>
</reference>
<feature type="domain" description="Ig-like" evidence="4">
    <location>
        <begin position="70"/>
        <end position="112"/>
    </location>
</feature>
<dbReference type="InterPro" id="IPR043502">
    <property type="entry name" value="DNA/RNA_pol_sf"/>
</dbReference>
<dbReference type="InterPro" id="IPR007110">
    <property type="entry name" value="Ig-like_dom"/>
</dbReference>
<feature type="non-terminal residue" evidence="5">
    <location>
        <position position="377"/>
    </location>
</feature>
<dbReference type="SUPFAM" id="SSF48726">
    <property type="entry name" value="Immunoglobulin"/>
    <property type="match status" value="3"/>
</dbReference>
<dbReference type="SMART" id="SM00408">
    <property type="entry name" value="IGc2"/>
    <property type="match status" value="2"/>
</dbReference>
<proteinExistence type="predicted"/>
<dbReference type="Proteomes" id="UP000796761">
    <property type="component" value="Unassembled WGS sequence"/>
</dbReference>
<dbReference type="PANTHER" id="PTHR11481:SF64">
    <property type="entry name" value="FC RECEPTOR-LIKE PROTEIN 4"/>
    <property type="match status" value="1"/>
</dbReference>
<evidence type="ECO:0000256" key="1">
    <source>
        <dbReference type="ARBA" id="ARBA00022729"/>
    </source>
</evidence>
<gene>
    <name evidence="5" type="ORF">HGM15179_020652</name>
</gene>
<evidence type="ECO:0000256" key="3">
    <source>
        <dbReference type="SAM" id="MobiDB-lite"/>
    </source>
</evidence>
<name>A0A8K1FTZ0_9PASS</name>
<organism evidence="5 6">
    <name type="scientific">Zosterops borbonicus</name>
    <dbReference type="NCBI Taxonomy" id="364589"/>
    <lineage>
        <taxon>Eukaryota</taxon>
        <taxon>Metazoa</taxon>
        <taxon>Chordata</taxon>
        <taxon>Craniata</taxon>
        <taxon>Vertebrata</taxon>
        <taxon>Euteleostomi</taxon>
        <taxon>Archelosauria</taxon>
        <taxon>Archosauria</taxon>
        <taxon>Dinosauria</taxon>
        <taxon>Saurischia</taxon>
        <taxon>Theropoda</taxon>
        <taxon>Coelurosauria</taxon>
        <taxon>Aves</taxon>
        <taxon>Neognathae</taxon>
        <taxon>Neoaves</taxon>
        <taxon>Telluraves</taxon>
        <taxon>Australaves</taxon>
        <taxon>Passeriformes</taxon>
        <taxon>Sylvioidea</taxon>
        <taxon>Zosteropidae</taxon>
        <taxon>Zosterops</taxon>
    </lineage>
</organism>
<dbReference type="GO" id="GO:0006955">
    <property type="term" value="P:immune response"/>
    <property type="evidence" value="ECO:0007669"/>
    <property type="project" value="TreeGrafter"/>
</dbReference>
<accession>A0A8K1FTZ0</accession>
<evidence type="ECO:0000313" key="6">
    <source>
        <dbReference type="Proteomes" id="UP000796761"/>
    </source>
</evidence>
<keyword evidence="1" id="KW-0732">Signal</keyword>
<dbReference type="InterPro" id="IPR050488">
    <property type="entry name" value="Ig_Fc_receptor"/>
</dbReference>
<dbReference type="Gene3D" id="3.10.10.10">
    <property type="entry name" value="HIV Type 1 Reverse Transcriptase, subunit A, domain 1"/>
    <property type="match status" value="1"/>
</dbReference>
<comment type="caution">
    <text evidence="5">The sequence shown here is derived from an EMBL/GenBank/DDBJ whole genome shotgun (WGS) entry which is preliminary data.</text>
</comment>
<dbReference type="SUPFAM" id="SSF56672">
    <property type="entry name" value="DNA/RNA polymerases"/>
    <property type="match status" value="1"/>
</dbReference>
<dbReference type="SMART" id="SM00409">
    <property type="entry name" value="IG"/>
    <property type="match status" value="3"/>
</dbReference>